<keyword evidence="1" id="KW-0472">Membrane</keyword>
<keyword evidence="1" id="KW-0812">Transmembrane</keyword>
<organism evidence="2 3">
    <name type="scientific">Psychroflexus gondwanensis ACAM 44</name>
    <dbReference type="NCBI Taxonomy" id="1189619"/>
    <lineage>
        <taxon>Bacteria</taxon>
        <taxon>Pseudomonadati</taxon>
        <taxon>Bacteroidota</taxon>
        <taxon>Flavobacteriia</taxon>
        <taxon>Flavobacteriales</taxon>
        <taxon>Flavobacteriaceae</taxon>
        <taxon>Psychroflexus</taxon>
    </lineage>
</organism>
<protein>
    <recommendedName>
        <fullName evidence="4">VWA domain-containing protein</fullName>
    </recommendedName>
</protein>
<dbReference type="STRING" id="1189619.pgond44_06805"/>
<dbReference type="SUPFAM" id="SSF53300">
    <property type="entry name" value="vWA-like"/>
    <property type="match status" value="1"/>
</dbReference>
<dbReference type="InterPro" id="IPR036465">
    <property type="entry name" value="vWFA_dom_sf"/>
</dbReference>
<dbReference type="EMBL" id="APLF01000005">
    <property type="protein sequence ID" value="EMY81540.1"/>
    <property type="molecule type" value="Genomic_DNA"/>
</dbReference>
<dbReference type="eggNOG" id="COG2304">
    <property type="taxonomic scope" value="Bacteria"/>
</dbReference>
<dbReference type="PANTHER" id="PTHR37947">
    <property type="entry name" value="BLL2462 PROTEIN"/>
    <property type="match status" value="1"/>
</dbReference>
<reference evidence="2 3" key="1">
    <citation type="journal article" date="2014" name="Genome Biol. Evol.">
        <title>Extensive gene acquisition in the extremely psychrophilic bacterial species Psychroflexus torquis and the link to sea-ice ecosystem specialism.</title>
        <authorList>
            <person name="Feng S."/>
            <person name="Powell S.M."/>
            <person name="Wilson R."/>
            <person name="Bowman J.P."/>
        </authorList>
    </citation>
    <scope>NUCLEOTIDE SEQUENCE [LARGE SCALE GENOMIC DNA]</scope>
    <source>
        <strain evidence="2 3">ACAM 44</strain>
    </source>
</reference>
<sequence length="671" mass="77509">MTSQFLLLLLLNFACALGLTFLLYHKLFQDKTQRVLALFRFLSFFLIGLLLINPEIDSTELSIEKPKLTFAIDNSESIQKLSDSKGINDFVKKIRTDDELNSKYDLSFFSFGNQYNVLTDSLEFSETSTNISKVIDYAYEINKEETSLFVMLTDGNQTFGEDYYYKSFPEPISSSIIVLGDTTTYKDSKIDFINLNEFAYFNNEFPLELFVSQNTSTNTTQTLSIVENDVKLASRSITIPAKGSTKVEFQLKATPVGMKVLEAELEPLQNEKNLTNNKKSISLEVIDSRSKILLISDIIHPDLGFFKRILETNKELELFTKTTSDFIEYSEYDLLILYQPQSAFRKVFSEIKANQLNYFLIGGSQTDYGFLNRLDLGFEKELIPTTEEYTATLNADFSLFQIEGLNFKSYPPVLDKFGDINLTTNFSMFLNKKVNGVELDSPLWVFDADSNIKRSFLFGENFWKWRASYYVKHSDFEKFDQTFQKILQYLSQAKSKNNLSVEVNPVINSGESNEIRAKYYDANFEVNPDFNFSIRFENLETTKATQSRLLSDGDSYIYNLSDLEPGTYTYEIKGVDVDISKVGQFEILNYSSELQFENANYKGLRRLVEEKDLYLFSNREELISSLRSEDVKSIQKSTKKTQSLVDFEWLILLLALTLSFEWFYRKYKGLI</sequence>
<proteinExistence type="predicted"/>
<keyword evidence="3" id="KW-1185">Reference proteome</keyword>
<dbReference type="AlphaFoldDB" id="N1WRD5"/>
<keyword evidence="1" id="KW-1133">Transmembrane helix</keyword>
<dbReference type="RefSeq" id="WP_003438819.1">
    <property type="nucleotide sequence ID" value="NZ_APLF01000005.1"/>
</dbReference>
<accession>N1WRD5</accession>
<gene>
    <name evidence="2" type="ORF">pgond44_06805</name>
</gene>
<evidence type="ECO:0000313" key="2">
    <source>
        <dbReference type="EMBL" id="EMY81540.1"/>
    </source>
</evidence>
<evidence type="ECO:0000313" key="3">
    <source>
        <dbReference type="Proteomes" id="UP000012317"/>
    </source>
</evidence>
<comment type="caution">
    <text evidence="2">The sequence shown here is derived from an EMBL/GenBank/DDBJ whole genome shotgun (WGS) entry which is preliminary data.</text>
</comment>
<evidence type="ECO:0008006" key="4">
    <source>
        <dbReference type="Google" id="ProtNLM"/>
    </source>
</evidence>
<dbReference type="PANTHER" id="PTHR37947:SF1">
    <property type="entry name" value="BLL2462 PROTEIN"/>
    <property type="match status" value="1"/>
</dbReference>
<evidence type="ECO:0000256" key="1">
    <source>
        <dbReference type="SAM" id="Phobius"/>
    </source>
</evidence>
<feature type="transmembrane region" description="Helical" evidence="1">
    <location>
        <begin position="35"/>
        <end position="52"/>
    </location>
</feature>
<dbReference type="Proteomes" id="UP000012317">
    <property type="component" value="Unassembled WGS sequence"/>
</dbReference>
<name>N1WRD5_9FLAO</name>
<feature type="transmembrane region" description="Helical" evidence="1">
    <location>
        <begin position="6"/>
        <end position="23"/>
    </location>
</feature>